<feature type="transmembrane region" description="Helical" evidence="1">
    <location>
        <begin position="296"/>
        <end position="315"/>
    </location>
</feature>
<feature type="transmembrane region" description="Helical" evidence="1">
    <location>
        <begin position="538"/>
        <end position="561"/>
    </location>
</feature>
<evidence type="ECO:0000313" key="2">
    <source>
        <dbReference type="EMBL" id="NYI10523.1"/>
    </source>
</evidence>
<feature type="transmembrane region" description="Helical" evidence="1">
    <location>
        <begin position="265"/>
        <end position="284"/>
    </location>
</feature>
<keyword evidence="3" id="KW-1185">Reference proteome</keyword>
<dbReference type="AlphaFoldDB" id="A0A7Z0C2X8"/>
<gene>
    <name evidence="2" type="ORF">BKA05_002038</name>
</gene>
<sequence>MVTPDPRAAWQRVVVAVWSLVLALLLLGPALAPGYVLSYDMVWVRDLAVRADVLGLGSGLPRAVPSDAWVAVLDELVPGILLQKLVLVGVLLGGTAGIDRLLPRVGLVARLAAVTLWQWNPYVVERLVLGHWPVLVGYAALPWVLLGALRWRATGRAPWWLLLAVLMGSLSVSAGLATSLALLVVLLVGPGGRRPWGRGLLLAGAAQAPWLVSGLLHVRDAVTDPAAARLFALSDEGPLPGPLAALTLGGVWNAEVVPVSRTGPATLVALVVLAALLVLGIAVVRRRGTEPAVPWTPLVLLWAVGWVLAILTWLAPGPFGVLAAVVPGGGVLRDGSRLLVLCVPLLVALVAVAVDAAWDWSGARWPLAARVSLAVVLVVWPVTVLPDGAWGAGGRLGAVDYPAAYAAARSALGDAPGDVLVLPLSSYRQPGWNDGRKVLDPLGRVLVPVPVASDELVVDDVVIAGEDPRVRRVRAALESPTPQARAAALGALGVGAVATDLTAPGPAPDIAGAVLHDDDVLRVVRLAAVDETVPPRPWYLAMGLAWTLHLGVLLVSVVGGVRCARQRFRRNLSG</sequence>
<feature type="transmembrane region" description="Helical" evidence="1">
    <location>
        <begin position="335"/>
        <end position="358"/>
    </location>
</feature>
<proteinExistence type="predicted"/>
<dbReference type="RefSeq" id="WP_179531346.1">
    <property type="nucleotide sequence ID" value="NZ_BAAAPP010000010.1"/>
</dbReference>
<reference evidence="2 3" key="1">
    <citation type="submission" date="2020-07" db="EMBL/GenBank/DDBJ databases">
        <title>Sequencing the genomes of 1000 actinobacteria strains.</title>
        <authorList>
            <person name="Klenk H.-P."/>
        </authorList>
    </citation>
    <scope>NUCLEOTIDE SEQUENCE [LARGE SCALE GENOMIC DNA]</scope>
    <source>
        <strain evidence="2 3">DSM 18248</strain>
    </source>
</reference>
<name>A0A7Z0C2X8_9ACTN</name>
<evidence type="ECO:0008006" key="4">
    <source>
        <dbReference type="Google" id="ProtNLM"/>
    </source>
</evidence>
<evidence type="ECO:0000256" key="1">
    <source>
        <dbReference type="SAM" id="Phobius"/>
    </source>
</evidence>
<keyword evidence="1" id="KW-1133">Transmembrane helix</keyword>
<comment type="caution">
    <text evidence="2">The sequence shown here is derived from an EMBL/GenBank/DDBJ whole genome shotgun (WGS) entry which is preliminary data.</text>
</comment>
<feature type="transmembrane region" description="Helical" evidence="1">
    <location>
        <begin position="367"/>
        <end position="385"/>
    </location>
</feature>
<dbReference type="Proteomes" id="UP000537326">
    <property type="component" value="Unassembled WGS sequence"/>
</dbReference>
<keyword evidence="1" id="KW-0812">Transmembrane</keyword>
<evidence type="ECO:0000313" key="3">
    <source>
        <dbReference type="Proteomes" id="UP000537326"/>
    </source>
</evidence>
<feature type="transmembrane region" description="Helical" evidence="1">
    <location>
        <begin position="131"/>
        <end position="149"/>
    </location>
</feature>
<dbReference type="EMBL" id="JACBZI010000001">
    <property type="protein sequence ID" value="NYI10523.1"/>
    <property type="molecule type" value="Genomic_DNA"/>
</dbReference>
<feature type="transmembrane region" description="Helical" evidence="1">
    <location>
        <begin position="161"/>
        <end position="188"/>
    </location>
</feature>
<organism evidence="2 3">
    <name type="scientific">Nocardioides marinus</name>
    <dbReference type="NCBI Taxonomy" id="374514"/>
    <lineage>
        <taxon>Bacteria</taxon>
        <taxon>Bacillati</taxon>
        <taxon>Actinomycetota</taxon>
        <taxon>Actinomycetes</taxon>
        <taxon>Propionibacteriales</taxon>
        <taxon>Nocardioidaceae</taxon>
        <taxon>Nocardioides</taxon>
    </lineage>
</organism>
<accession>A0A7Z0C2X8</accession>
<keyword evidence="1" id="KW-0472">Membrane</keyword>
<protein>
    <recommendedName>
        <fullName evidence="4">Transmembrane protein</fullName>
    </recommendedName>
</protein>